<dbReference type="RefSeq" id="WP_099875336.1">
    <property type="nucleotide sequence ID" value="NZ_CP024608.1"/>
</dbReference>
<accession>A0A2D2DK74</accession>
<feature type="region of interest" description="Disordered" evidence="1">
    <location>
        <begin position="23"/>
        <end position="71"/>
    </location>
</feature>
<dbReference type="Gene3D" id="1.25.40.10">
    <property type="entry name" value="Tetratricopeptide repeat domain"/>
    <property type="match status" value="1"/>
</dbReference>
<dbReference type="SUPFAM" id="SSF48452">
    <property type="entry name" value="TPR-like"/>
    <property type="match status" value="1"/>
</dbReference>
<feature type="chain" id="PRO_5013884492" description="Tetratricopeptide repeat protein" evidence="2">
    <location>
        <begin position="22"/>
        <end position="459"/>
    </location>
</feature>
<organism evidence="3 4">
    <name type="scientific">Massilia violaceinigra</name>
    <dbReference type="NCBI Taxonomy" id="2045208"/>
    <lineage>
        <taxon>Bacteria</taxon>
        <taxon>Pseudomonadati</taxon>
        <taxon>Pseudomonadota</taxon>
        <taxon>Betaproteobacteria</taxon>
        <taxon>Burkholderiales</taxon>
        <taxon>Oxalobacteraceae</taxon>
        <taxon>Telluria group</taxon>
        <taxon>Massilia</taxon>
    </lineage>
</organism>
<feature type="signal peptide" evidence="2">
    <location>
        <begin position="1"/>
        <end position="21"/>
    </location>
</feature>
<dbReference type="InterPro" id="IPR011990">
    <property type="entry name" value="TPR-like_helical_dom_sf"/>
</dbReference>
<evidence type="ECO:0008006" key="5">
    <source>
        <dbReference type="Google" id="ProtNLM"/>
    </source>
</evidence>
<dbReference type="KEGG" id="mass:CR152_13260"/>
<evidence type="ECO:0000313" key="3">
    <source>
        <dbReference type="EMBL" id="ATQ75377.1"/>
    </source>
</evidence>
<evidence type="ECO:0000313" key="4">
    <source>
        <dbReference type="Proteomes" id="UP000229897"/>
    </source>
</evidence>
<dbReference type="AlphaFoldDB" id="A0A2D2DK74"/>
<name>A0A2D2DK74_9BURK</name>
<dbReference type="EMBL" id="CP024608">
    <property type="protein sequence ID" value="ATQ75377.1"/>
    <property type="molecule type" value="Genomic_DNA"/>
</dbReference>
<evidence type="ECO:0000256" key="2">
    <source>
        <dbReference type="SAM" id="SignalP"/>
    </source>
</evidence>
<evidence type="ECO:0000256" key="1">
    <source>
        <dbReference type="SAM" id="MobiDB-lite"/>
    </source>
</evidence>
<protein>
    <recommendedName>
        <fullName evidence="5">Tetratricopeptide repeat protein</fullName>
    </recommendedName>
</protein>
<sequence>MRRAPWTLLLAGATLCAAAHAQQADAPSASDANGAASAATREAAADAVPEAAAEASPAPSDASADGNGAAAAADAAQEEKLYLDAVRALSEGRPDEATGKLERLLEKNSLHAGAWLDLAISHCSLGNQSEAERMFEQIETRFNPPPAIRELIAHYRKSGCKGTQVARRAMSFKLGRGYDSNVNQGSSNRFITVGSGDKLSQVELGPDSLPKGDHFNVLSGDFNQPLGSRGMLLIAQLRALRHSRVDSQDTSSGLLALEKPWSAGAWNGRATAAFGLVRLGGDLYQRQGQVLLRATPPVALGEATSWSLTAGYSGAEYPTRRYYDSHTLDLGSTVAWSAKRASVVLAAGVLGDHGRDTRPGGDRAGWYGSANAFGALGDKAIGEVGISRQSWRSDHAYSPGLIDTTRRQDTTQLRASLQVPVGTHSALQLELRRTWNRENIPLFRYDSHAVQFSWRTDNW</sequence>
<dbReference type="Proteomes" id="UP000229897">
    <property type="component" value="Chromosome"/>
</dbReference>
<keyword evidence="2" id="KW-0732">Signal</keyword>
<proteinExistence type="predicted"/>
<dbReference type="Pfam" id="PF14559">
    <property type="entry name" value="TPR_19"/>
    <property type="match status" value="1"/>
</dbReference>
<dbReference type="OrthoDB" id="8768878at2"/>
<reference evidence="3" key="1">
    <citation type="submission" date="2017-10" db="EMBL/GenBank/DDBJ databases">
        <title>Massilia psychrophilum sp. nov., a novel purple-pigmented bacterium isolated from Tianshan glacier, Xinjiang Municipality, China.</title>
        <authorList>
            <person name="Wang H."/>
        </authorList>
    </citation>
    <scope>NUCLEOTIDE SEQUENCE [LARGE SCALE GENOMIC DNA]</scope>
    <source>
        <strain evidence="3">B2</strain>
    </source>
</reference>
<gene>
    <name evidence="3" type="ORF">CR152_13260</name>
</gene>
<keyword evidence="4" id="KW-1185">Reference proteome</keyword>